<evidence type="ECO:0000256" key="6">
    <source>
        <dbReference type="SAM" id="Phobius"/>
    </source>
</evidence>
<protein>
    <submittedName>
        <fullName evidence="8">RDD domain containing protein</fullName>
    </submittedName>
</protein>
<feature type="transmembrane region" description="Helical" evidence="6">
    <location>
        <begin position="102"/>
        <end position="121"/>
    </location>
</feature>
<dbReference type="InterPro" id="IPR051791">
    <property type="entry name" value="Pra-immunoreactive"/>
</dbReference>
<dbReference type="InParanoid" id="E3JBD5"/>
<name>E3JBD5_PSEI1</name>
<feature type="domain" description="RDD" evidence="7">
    <location>
        <begin position="23"/>
        <end position="134"/>
    </location>
</feature>
<dbReference type="InterPro" id="IPR010432">
    <property type="entry name" value="RDD"/>
</dbReference>
<feature type="transmembrane region" description="Helical" evidence="6">
    <location>
        <begin position="61"/>
        <end position="82"/>
    </location>
</feature>
<dbReference type="Proteomes" id="UP000002484">
    <property type="component" value="Chromosome"/>
</dbReference>
<organism evidence="8 9">
    <name type="scientific">Pseudofrankia inefficax (strain DSM 45817 / CECT 9037 / DDB 130130 / EuI1c)</name>
    <name type="common">Frankia inefficax</name>
    <dbReference type="NCBI Taxonomy" id="298654"/>
    <lineage>
        <taxon>Bacteria</taxon>
        <taxon>Bacillati</taxon>
        <taxon>Actinomycetota</taxon>
        <taxon>Actinomycetes</taxon>
        <taxon>Frankiales</taxon>
        <taxon>Frankiaceae</taxon>
        <taxon>Pseudofrankia</taxon>
    </lineage>
</organism>
<evidence type="ECO:0000256" key="3">
    <source>
        <dbReference type="ARBA" id="ARBA00022692"/>
    </source>
</evidence>
<evidence type="ECO:0000313" key="8">
    <source>
        <dbReference type="EMBL" id="ADP79807.1"/>
    </source>
</evidence>
<evidence type="ECO:0000256" key="5">
    <source>
        <dbReference type="ARBA" id="ARBA00023136"/>
    </source>
</evidence>
<accession>E3JBD5</accession>
<evidence type="ECO:0000259" key="7">
    <source>
        <dbReference type="Pfam" id="PF06271"/>
    </source>
</evidence>
<keyword evidence="3 6" id="KW-0812">Transmembrane</keyword>
<keyword evidence="4 6" id="KW-1133">Transmembrane helix</keyword>
<sequence>MRADAGGPPGERLGLPAEGPGSLASLGARFGAYVVDGILANLLAGVPALFGVALSGSARGLVVYGIFLLEELVLLSLTGQTIGMRLFGLGVVRVPGGGRQRFPLILVRTVLLGLLLPVFFVDRDLRGLHDRAAGTAPVRVGRRG</sequence>
<dbReference type="PANTHER" id="PTHR36115:SF6">
    <property type="entry name" value="PROLINE-RICH ANTIGEN HOMOLOG"/>
    <property type="match status" value="1"/>
</dbReference>
<dbReference type="STRING" id="298654.FraEuI1c_1751"/>
<dbReference type="EMBL" id="CP002299">
    <property type="protein sequence ID" value="ADP79807.1"/>
    <property type="molecule type" value="Genomic_DNA"/>
</dbReference>
<dbReference type="GO" id="GO:0005886">
    <property type="term" value="C:plasma membrane"/>
    <property type="evidence" value="ECO:0007669"/>
    <property type="project" value="UniProtKB-SubCell"/>
</dbReference>
<dbReference type="Pfam" id="PF06271">
    <property type="entry name" value="RDD"/>
    <property type="match status" value="1"/>
</dbReference>
<proteinExistence type="predicted"/>
<gene>
    <name evidence="8" type="ordered locus">FraEuI1c_1751</name>
</gene>
<dbReference type="PANTHER" id="PTHR36115">
    <property type="entry name" value="PROLINE-RICH ANTIGEN HOMOLOG-RELATED"/>
    <property type="match status" value="1"/>
</dbReference>
<keyword evidence="5 6" id="KW-0472">Membrane</keyword>
<reference evidence="8 9" key="1">
    <citation type="submission" date="2010-10" db="EMBL/GenBank/DDBJ databases">
        <title>Complete sequence of Frankia sp. EuI1c.</title>
        <authorList>
            <consortium name="US DOE Joint Genome Institute"/>
            <person name="Lucas S."/>
            <person name="Copeland A."/>
            <person name="Lapidus A."/>
            <person name="Cheng J.-F."/>
            <person name="Bruce D."/>
            <person name="Goodwin L."/>
            <person name="Pitluck S."/>
            <person name="Chertkov O."/>
            <person name="Detter J.C."/>
            <person name="Han C."/>
            <person name="Tapia R."/>
            <person name="Land M."/>
            <person name="Hauser L."/>
            <person name="Jeffries C."/>
            <person name="Kyrpides N."/>
            <person name="Ivanova N."/>
            <person name="Mikhailova N."/>
            <person name="Beauchemin N."/>
            <person name="Sen A."/>
            <person name="Sur S.A."/>
            <person name="Gtari M."/>
            <person name="Wall L."/>
            <person name="Tisa L."/>
            <person name="Woyke T."/>
        </authorList>
    </citation>
    <scope>NUCLEOTIDE SEQUENCE [LARGE SCALE GENOMIC DNA]</scope>
    <source>
        <strain evidence="9">DSM 45817 / CECT 9037 / EuI1c</strain>
    </source>
</reference>
<dbReference type="HOGENOM" id="CLU_110186_0_0_11"/>
<evidence type="ECO:0000256" key="2">
    <source>
        <dbReference type="ARBA" id="ARBA00022475"/>
    </source>
</evidence>
<keyword evidence="2" id="KW-1003">Cell membrane</keyword>
<comment type="subcellular location">
    <subcellularLocation>
        <location evidence="1">Cell membrane</location>
        <topology evidence="1">Multi-pass membrane protein</topology>
    </subcellularLocation>
</comment>
<feature type="transmembrane region" description="Helical" evidence="6">
    <location>
        <begin position="30"/>
        <end position="54"/>
    </location>
</feature>
<evidence type="ECO:0000256" key="1">
    <source>
        <dbReference type="ARBA" id="ARBA00004651"/>
    </source>
</evidence>
<dbReference type="AlphaFoldDB" id="E3JBD5"/>
<dbReference type="eggNOG" id="COG1714">
    <property type="taxonomic scope" value="Bacteria"/>
</dbReference>
<evidence type="ECO:0000256" key="4">
    <source>
        <dbReference type="ARBA" id="ARBA00022989"/>
    </source>
</evidence>
<evidence type="ECO:0000313" key="9">
    <source>
        <dbReference type="Proteomes" id="UP000002484"/>
    </source>
</evidence>
<keyword evidence="9" id="KW-1185">Reference proteome</keyword>
<dbReference type="KEGG" id="fri:FraEuI1c_1751"/>